<dbReference type="InterPro" id="IPR017452">
    <property type="entry name" value="GPCR_Rhodpsn_7TM"/>
</dbReference>
<sequence>MTNSNCSVYNEAVEIAMNILLILEFLLGLTSNAIALWTFYFRLKIWKPHTVYLLNLVIADVLLSICLPFRLVLALRFSTIEKWDYRDLLCSVIFFALSLSQAVSITFLTAVALDRYFRVVHPNNKTSFLTTRNARVIACLVWLLAIGLTVEILVAPRSKNSTECCSFTLQGEANFYSIWHVIIFFLEFLVPFGLILFCTVGVIRKLKKSPRELSSQPKLQKAMLLVIAVVVVFGVCFLPSVLGRVLVYILQSFESCAAFRFSVNVFDVTICWTYLNSTLDPIVYCFSSPTFRSSYRKIFNSLRVRRNEVEPQSLDISKDSES</sequence>
<evidence type="ECO:0000259" key="10">
    <source>
        <dbReference type="PROSITE" id="PS50262"/>
    </source>
</evidence>
<reference evidence="12" key="1">
    <citation type="journal article" date="2017" name="PLoS ONE">
        <title>The Agassiz's desert tortoise genome provides a resource for the conservation of a threatened species.</title>
        <authorList>
            <person name="Tollis M."/>
            <person name="DeNardo D.F."/>
            <person name="Cornelius J.A."/>
            <person name="Dolby G.A."/>
            <person name="Edwards T."/>
            <person name="Henen B.T."/>
            <person name="Karl A.E."/>
            <person name="Murphy R.W."/>
            <person name="Kusumi K."/>
        </authorList>
    </citation>
    <scope>NUCLEOTIDE SEQUENCE [LARGE SCALE GENOMIC DNA]</scope>
</reference>
<evidence type="ECO:0000256" key="8">
    <source>
        <dbReference type="RuleBase" id="RU000688"/>
    </source>
</evidence>
<reference evidence="11" key="2">
    <citation type="submission" date="2025-08" db="UniProtKB">
        <authorList>
            <consortium name="Ensembl"/>
        </authorList>
    </citation>
    <scope>IDENTIFICATION</scope>
</reference>
<name>A0A452GXG3_9SAUR</name>
<evidence type="ECO:0000313" key="12">
    <source>
        <dbReference type="Proteomes" id="UP000291020"/>
    </source>
</evidence>
<feature type="transmembrane region" description="Helical" evidence="9">
    <location>
        <begin position="92"/>
        <end position="113"/>
    </location>
</feature>
<feature type="transmembrane region" description="Helical" evidence="9">
    <location>
        <begin position="175"/>
        <end position="203"/>
    </location>
</feature>
<dbReference type="PANTHER" id="PTHR46048">
    <property type="entry name" value="HYDROXYCARBOXYLIC ACID RECEPTOR 2"/>
    <property type="match status" value="1"/>
</dbReference>
<dbReference type="PROSITE" id="PS50262">
    <property type="entry name" value="G_PROTEIN_RECEP_F1_2"/>
    <property type="match status" value="1"/>
</dbReference>
<feature type="transmembrane region" description="Helical" evidence="9">
    <location>
        <begin position="15"/>
        <end position="40"/>
    </location>
</feature>
<feature type="transmembrane region" description="Helical" evidence="9">
    <location>
        <begin position="52"/>
        <end position="72"/>
    </location>
</feature>
<dbReference type="Pfam" id="PF00001">
    <property type="entry name" value="7tm_1"/>
    <property type="match status" value="1"/>
</dbReference>
<dbReference type="PANTHER" id="PTHR46048:SF7">
    <property type="entry name" value="12-(S)-HYDROXY-5,8,10,14-EICOSATETRAENOIC ACID RECEPTOR"/>
    <property type="match status" value="1"/>
</dbReference>
<dbReference type="InterPro" id="IPR000276">
    <property type="entry name" value="GPCR_Rhodpsn"/>
</dbReference>
<feature type="transmembrane region" description="Helical" evidence="9">
    <location>
        <begin position="224"/>
        <end position="250"/>
    </location>
</feature>
<dbReference type="STRING" id="38772.ENSGAGP00000006800"/>
<evidence type="ECO:0000256" key="3">
    <source>
        <dbReference type="ARBA" id="ARBA00022989"/>
    </source>
</evidence>
<feature type="transmembrane region" description="Helical" evidence="9">
    <location>
        <begin position="134"/>
        <end position="155"/>
    </location>
</feature>
<dbReference type="Proteomes" id="UP000291020">
    <property type="component" value="Unassembled WGS sequence"/>
</dbReference>
<dbReference type="Gene3D" id="1.20.1070.10">
    <property type="entry name" value="Rhodopsin 7-helix transmembrane proteins"/>
    <property type="match status" value="1"/>
</dbReference>
<keyword evidence="4 8" id="KW-0297">G-protein coupled receptor</keyword>
<evidence type="ECO:0000313" key="11">
    <source>
        <dbReference type="Ensembl" id="ENSGAGP00000006800.1"/>
    </source>
</evidence>
<comment type="similarity">
    <text evidence="8">Belongs to the G-protein coupled receptor 1 family.</text>
</comment>
<dbReference type="SUPFAM" id="SSF81321">
    <property type="entry name" value="Family A G protein-coupled receptor-like"/>
    <property type="match status" value="1"/>
</dbReference>
<protein>
    <recommendedName>
        <fullName evidence="10">G-protein coupled receptors family 1 profile domain-containing protein</fullName>
    </recommendedName>
</protein>
<comment type="subcellular location">
    <subcellularLocation>
        <location evidence="1">Membrane</location>
        <topology evidence="1">Multi-pass membrane protein</topology>
    </subcellularLocation>
</comment>
<dbReference type="GO" id="GO:0016020">
    <property type="term" value="C:membrane"/>
    <property type="evidence" value="ECO:0007669"/>
    <property type="project" value="UniProtKB-SubCell"/>
</dbReference>
<keyword evidence="3 9" id="KW-1133">Transmembrane helix</keyword>
<dbReference type="GO" id="GO:0045125">
    <property type="term" value="F:bioactive lipid receptor activity"/>
    <property type="evidence" value="ECO:0007669"/>
    <property type="project" value="TreeGrafter"/>
</dbReference>
<evidence type="ECO:0000256" key="7">
    <source>
        <dbReference type="ARBA" id="ARBA00023224"/>
    </source>
</evidence>
<keyword evidence="2 8" id="KW-0812">Transmembrane</keyword>
<accession>A0A452GXG3</accession>
<keyword evidence="5 9" id="KW-0472">Membrane</keyword>
<dbReference type="Ensembl" id="ENSGAGT00000007891.1">
    <property type="protein sequence ID" value="ENSGAGP00000006800.1"/>
    <property type="gene ID" value="ENSGAGG00000005486.1"/>
</dbReference>
<evidence type="ECO:0000256" key="6">
    <source>
        <dbReference type="ARBA" id="ARBA00023170"/>
    </source>
</evidence>
<evidence type="ECO:0000256" key="4">
    <source>
        <dbReference type="ARBA" id="ARBA00023040"/>
    </source>
</evidence>
<reference evidence="11" key="3">
    <citation type="submission" date="2025-09" db="UniProtKB">
        <authorList>
            <consortium name="Ensembl"/>
        </authorList>
    </citation>
    <scope>IDENTIFICATION</scope>
</reference>
<dbReference type="PRINTS" id="PR00237">
    <property type="entry name" value="GPCRRHODOPSN"/>
</dbReference>
<proteinExistence type="inferred from homology"/>
<keyword evidence="7 8" id="KW-0807">Transducer</keyword>
<evidence type="ECO:0000256" key="2">
    <source>
        <dbReference type="ARBA" id="ARBA00022692"/>
    </source>
</evidence>
<keyword evidence="12" id="KW-1185">Reference proteome</keyword>
<keyword evidence="6 8" id="KW-0675">Receptor</keyword>
<evidence type="ECO:0000256" key="9">
    <source>
        <dbReference type="SAM" id="Phobius"/>
    </source>
</evidence>
<feature type="domain" description="G-protein coupled receptors family 1 profile" evidence="10">
    <location>
        <begin position="31"/>
        <end position="284"/>
    </location>
</feature>
<evidence type="ECO:0000256" key="5">
    <source>
        <dbReference type="ARBA" id="ARBA00023136"/>
    </source>
</evidence>
<organism evidence="11 12">
    <name type="scientific">Gopherus agassizii</name>
    <name type="common">Agassiz's desert tortoise</name>
    <dbReference type="NCBI Taxonomy" id="38772"/>
    <lineage>
        <taxon>Eukaryota</taxon>
        <taxon>Metazoa</taxon>
        <taxon>Chordata</taxon>
        <taxon>Craniata</taxon>
        <taxon>Vertebrata</taxon>
        <taxon>Euteleostomi</taxon>
        <taxon>Archelosauria</taxon>
        <taxon>Testudinata</taxon>
        <taxon>Testudines</taxon>
        <taxon>Cryptodira</taxon>
        <taxon>Durocryptodira</taxon>
        <taxon>Testudinoidea</taxon>
        <taxon>Testudinidae</taxon>
        <taxon>Gopherus</taxon>
    </lineage>
</organism>
<dbReference type="InterPro" id="IPR051893">
    <property type="entry name" value="HCARs"/>
</dbReference>
<dbReference type="CDD" id="cd15199">
    <property type="entry name" value="7tmA_GPR31"/>
    <property type="match status" value="1"/>
</dbReference>
<dbReference type="PROSITE" id="PS00237">
    <property type="entry name" value="G_PROTEIN_RECEP_F1_1"/>
    <property type="match status" value="1"/>
</dbReference>
<dbReference type="AlphaFoldDB" id="A0A452GXG3"/>
<evidence type="ECO:0000256" key="1">
    <source>
        <dbReference type="ARBA" id="ARBA00004141"/>
    </source>
</evidence>
<dbReference type="GO" id="GO:0050728">
    <property type="term" value="P:negative regulation of inflammatory response"/>
    <property type="evidence" value="ECO:0007669"/>
    <property type="project" value="TreeGrafter"/>
</dbReference>